<evidence type="ECO:0000313" key="5">
    <source>
        <dbReference type="Proteomes" id="UP001427805"/>
    </source>
</evidence>
<keyword evidence="5" id="KW-1185">Reference proteome</keyword>
<dbReference type="Pfam" id="PF21001">
    <property type="entry name" value="YqiJ_N"/>
    <property type="match status" value="1"/>
</dbReference>
<dbReference type="RefSeq" id="WP_346246270.1">
    <property type="nucleotide sequence ID" value="NZ_JBDIZK010000004.1"/>
</dbReference>
<dbReference type="Pfam" id="PF07290">
    <property type="entry name" value="YqiJ_OB"/>
    <property type="match status" value="1"/>
</dbReference>
<sequence>MAFALASENIAFVSAILLMVLIGLVQLLGLGGDADFDLDADTDLLGWLGFGRIPFLMLVALFLASFGIIGLLGQQLSTDMLGHLIDPWIAVPAALGAALPVTGVAANLLARVMPRDHSTAISTEELVGNGATIVTGRASAGSPARARVVDHHGQAHFVMVEPNEADQVLEEGEAILLVRHEGPVFRAVSRGDHYLPRL</sequence>
<feature type="domain" description="Inner membrane protein YqiJ N-terminal" evidence="3">
    <location>
        <begin position="9"/>
        <end position="102"/>
    </location>
</feature>
<evidence type="ECO:0000313" key="4">
    <source>
        <dbReference type="EMBL" id="MEN3747277.1"/>
    </source>
</evidence>
<organism evidence="4 5">
    <name type="scientific">Sphingomonas rustica</name>
    <dbReference type="NCBI Taxonomy" id="3103142"/>
    <lineage>
        <taxon>Bacteria</taxon>
        <taxon>Pseudomonadati</taxon>
        <taxon>Pseudomonadota</taxon>
        <taxon>Alphaproteobacteria</taxon>
        <taxon>Sphingomonadales</taxon>
        <taxon>Sphingomonadaceae</taxon>
        <taxon>Sphingomonas</taxon>
    </lineage>
</organism>
<accession>A0ABV0B7U4</accession>
<comment type="caution">
    <text evidence="4">The sequence shown here is derived from an EMBL/GenBank/DDBJ whole genome shotgun (WGS) entry which is preliminary data.</text>
</comment>
<keyword evidence="1" id="KW-0812">Transmembrane</keyword>
<proteinExistence type="predicted"/>
<evidence type="ECO:0000256" key="1">
    <source>
        <dbReference type="SAM" id="Phobius"/>
    </source>
</evidence>
<name>A0ABV0B7U4_9SPHN</name>
<gene>
    <name evidence="4" type="ORF">TPR58_08855</name>
</gene>
<keyword evidence="1" id="KW-0472">Membrane</keyword>
<dbReference type="Proteomes" id="UP001427805">
    <property type="component" value="Unassembled WGS sequence"/>
</dbReference>
<evidence type="ECO:0000259" key="3">
    <source>
        <dbReference type="Pfam" id="PF21001"/>
    </source>
</evidence>
<reference evidence="4 5" key="1">
    <citation type="submission" date="2024-05" db="EMBL/GenBank/DDBJ databases">
        <title>Sphingomonas sp. HF-S3 16S ribosomal RNA gene Genome sequencing and assembly.</title>
        <authorList>
            <person name="Lee H."/>
        </authorList>
    </citation>
    <scope>NUCLEOTIDE SEQUENCE [LARGE SCALE GENOMIC DNA]</scope>
    <source>
        <strain evidence="4 5">HF-S3</strain>
    </source>
</reference>
<keyword evidence="1" id="KW-1133">Transmembrane helix</keyword>
<feature type="transmembrane region" description="Helical" evidence="1">
    <location>
        <begin position="89"/>
        <end position="110"/>
    </location>
</feature>
<feature type="domain" description="Inner membrane protein YqiJ OB-fold" evidence="2">
    <location>
        <begin position="125"/>
        <end position="188"/>
    </location>
</feature>
<evidence type="ECO:0000259" key="2">
    <source>
        <dbReference type="Pfam" id="PF07290"/>
    </source>
</evidence>
<protein>
    <submittedName>
        <fullName evidence="4">YqiJ family protein</fullName>
    </submittedName>
</protein>
<dbReference type="InterPro" id="IPR010840">
    <property type="entry name" value="YqiJ_OB"/>
</dbReference>
<feature type="transmembrane region" description="Helical" evidence="1">
    <location>
        <begin position="44"/>
        <end position="69"/>
    </location>
</feature>
<dbReference type="InterPro" id="IPR048376">
    <property type="entry name" value="YqiJ_N"/>
</dbReference>
<dbReference type="EMBL" id="JBDIZK010000004">
    <property type="protein sequence ID" value="MEN3747277.1"/>
    <property type="molecule type" value="Genomic_DNA"/>
</dbReference>
<feature type="transmembrane region" description="Helical" evidence="1">
    <location>
        <begin position="12"/>
        <end position="32"/>
    </location>
</feature>